<name>A0A0K2V721_LEPSM</name>
<proteinExistence type="predicted"/>
<organism evidence="1">
    <name type="scientific">Lepeophtheirus salmonis</name>
    <name type="common">Salmon louse</name>
    <name type="synonym">Caligus salmonis</name>
    <dbReference type="NCBI Taxonomy" id="72036"/>
    <lineage>
        <taxon>Eukaryota</taxon>
        <taxon>Metazoa</taxon>
        <taxon>Ecdysozoa</taxon>
        <taxon>Arthropoda</taxon>
        <taxon>Crustacea</taxon>
        <taxon>Multicrustacea</taxon>
        <taxon>Hexanauplia</taxon>
        <taxon>Copepoda</taxon>
        <taxon>Siphonostomatoida</taxon>
        <taxon>Caligidae</taxon>
        <taxon>Lepeophtheirus</taxon>
    </lineage>
</organism>
<accession>A0A0K2V721</accession>
<dbReference type="EMBL" id="HACA01028764">
    <property type="protein sequence ID" value="CDW46125.1"/>
    <property type="molecule type" value="Transcribed_RNA"/>
</dbReference>
<evidence type="ECO:0000313" key="1">
    <source>
        <dbReference type="EMBL" id="CDW46125.1"/>
    </source>
</evidence>
<sequence>MVVTMPLSAFYDLYSPTTGCHSRTCSPSPLL</sequence>
<dbReference type="AlphaFoldDB" id="A0A0K2V721"/>
<protein>
    <submittedName>
        <fullName evidence="1">Uncharacterized protein</fullName>
    </submittedName>
</protein>
<reference evidence="1" key="1">
    <citation type="submission" date="2014-05" db="EMBL/GenBank/DDBJ databases">
        <authorList>
            <person name="Chronopoulou M."/>
        </authorList>
    </citation>
    <scope>NUCLEOTIDE SEQUENCE</scope>
    <source>
        <tissue evidence="1">Whole organism</tissue>
    </source>
</reference>